<proteinExistence type="predicted"/>
<dbReference type="EMBL" id="RKMK01000089">
    <property type="protein sequence ID" value="RXG83891.1"/>
    <property type="molecule type" value="Genomic_DNA"/>
</dbReference>
<evidence type="ECO:0000313" key="2">
    <source>
        <dbReference type="Proteomes" id="UP000290174"/>
    </source>
</evidence>
<dbReference type="AlphaFoldDB" id="A0A4Q0Q4I6"/>
<accession>A0A4Q0Q4I6</accession>
<organism evidence="1 2">
    <name type="scientific">Bradyrhizobium zhanjiangense</name>
    <dbReference type="NCBI Taxonomy" id="1325107"/>
    <lineage>
        <taxon>Bacteria</taxon>
        <taxon>Pseudomonadati</taxon>
        <taxon>Pseudomonadota</taxon>
        <taxon>Alphaproteobacteria</taxon>
        <taxon>Hyphomicrobiales</taxon>
        <taxon>Nitrobacteraceae</taxon>
        <taxon>Bradyrhizobium</taxon>
    </lineage>
</organism>
<name>A0A4Q0Q4I6_9BRAD</name>
<sequence>MFKIADSMGHLKADEANESDFTRHQKLGRGASGANFFASVGVSIIDMGAHGGRAHGLECINSLEPKNALRGVLSIFGK</sequence>
<protein>
    <submittedName>
        <fullName evidence="1">Uncharacterized protein</fullName>
    </submittedName>
</protein>
<comment type="caution">
    <text evidence="1">The sequence shown here is derived from an EMBL/GenBank/DDBJ whole genome shotgun (WGS) entry which is preliminary data.</text>
</comment>
<reference evidence="1 2" key="1">
    <citation type="submission" date="2018-11" db="EMBL/GenBank/DDBJ databases">
        <title>Bradyrhizobium sp. nov., isolated from effective nodules of peanut in China.</title>
        <authorList>
            <person name="Li Y."/>
        </authorList>
    </citation>
    <scope>NUCLEOTIDE SEQUENCE [LARGE SCALE GENOMIC DNA]</scope>
    <source>
        <strain evidence="1 2">CCBAU 51770</strain>
    </source>
</reference>
<gene>
    <name evidence="1" type="ORF">EAS61_40605</name>
</gene>
<dbReference type="Proteomes" id="UP000290174">
    <property type="component" value="Unassembled WGS sequence"/>
</dbReference>
<evidence type="ECO:0000313" key="1">
    <source>
        <dbReference type="EMBL" id="RXG83891.1"/>
    </source>
</evidence>